<reference evidence="7 8" key="1">
    <citation type="journal article" date="2019" name="Int. J. Syst. Evol. Microbiol.">
        <title>The Global Catalogue of Microorganisms (GCM) 10K type strain sequencing project: providing services to taxonomists for standard genome sequencing and annotation.</title>
        <authorList>
            <consortium name="The Broad Institute Genomics Platform"/>
            <consortium name="The Broad Institute Genome Sequencing Center for Infectious Disease"/>
            <person name="Wu L."/>
            <person name="Ma J."/>
        </authorList>
    </citation>
    <scope>NUCLEOTIDE SEQUENCE [LARGE SCALE GENOMIC DNA]</scope>
    <source>
        <strain evidence="7 8">CGMCC 1.10390</strain>
    </source>
</reference>
<feature type="region of interest" description="Disordered" evidence="5">
    <location>
        <begin position="1"/>
        <end position="25"/>
    </location>
</feature>
<gene>
    <name evidence="7" type="ORF">ACFSBL_05220</name>
</gene>
<feature type="domain" description="ABC transporter" evidence="6">
    <location>
        <begin position="28"/>
        <end position="264"/>
    </location>
</feature>
<dbReference type="Proteomes" id="UP001597034">
    <property type="component" value="Unassembled WGS sequence"/>
</dbReference>
<keyword evidence="4 7" id="KW-0067">ATP-binding</keyword>
<dbReference type="Pfam" id="PF00005">
    <property type="entry name" value="ABC_tran"/>
    <property type="match status" value="1"/>
</dbReference>
<protein>
    <submittedName>
        <fullName evidence="7">ABC transporter ATP-binding protein</fullName>
    </submittedName>
</protein>
<dbReference type="CDD" id="cd03230">
    <property type="entry name" value="ABC_DR_subfamily_A"/>
    <property type="match status" value="1"/>
</dbReference>
<dbReference type="AlphaFoldDB" id="A0ABD6DHX6"/>
<dbReference type="Gene3D" id="3.40.50.300">
    <property type="entry name" value="P-loop containing nucleotide triphosphate hydrolases"/>
    <property type="match status" value="1"/>
</dbReference>
<dbReference type="InterPro" id="IPR027417">
    <property type="entry name" value="P-loop_NTPase"/>
</dbReference>
<keyword evidence="2" id="KW-0813">Transport</keyword>
<evidence type="ECO:0000256" key="1">
    <source>
        <dbReference type="ARBA" id="ARBA00005417"/>
    </source>
</evidence>
<evidence type="ECO:0000256" key="5">
    <source>
        <dbReference type="SAM" id="MobiDB-lite"/>
    </source>
</evidence>
<evidence type="ECO:0000256" key="4">
    <source>
        <dbReference type="ARBA" id="ARBA00022840"/>
    </source>
</evidence>
<dbReference type="RefSeq" id="WP_256400315.1">
    <property type="nucleotide sequence ID" value="NZ_JANHJR010000002.1"/>
</dbReference>
<keyword evidence="3" id="KW-0547">Nucleotide-binding</keyword>
<dbReference type="SMART" id="SM00382">
    <property type="entry name" value="AAA"/>
    <property type="match status" value="1"/>
</dbReference>
<dbReference type="EMBL" id="JBHUDO010000001">
    <property type="protein sequence ID" value="MFD1645078.1"/>
    <property type="molecule type" value="Genomic_DNA"/>
</dbReference>
<dbReference type="InterPro" id="IPR003593">
    <property type="entry name" value="AAA+_ATPase"/>
</dbReference>
<keyword evidence="8" id="KW-1185">Reference proteome</keyword>
<evidence type="ECO:0000313" key="8">
    <source>
        <dbReference type="Proteomes" id="UP001597034"/>
    </source>
</evidence>
<dbReference type="InterPro" id="IPR050763">
    <property type="entry name" value="ABC_transporter_ATP-binding"/>
</dbReference>
<accession>A0ABD6DHX6</accession>
<feature type="compositionally biased region" description="Basic and acidic residues" evidence="5">
    <location>
        <begin position="1"/>
        <end position="13"/>
    </location>
</feature>
<evidence type="ECO:0000256" key="2">
    <source>
        <dbReference type="ARBA" id="ARBA00022448"/>
    </source>
</evidence>
<evidence type="ECO:0000259" key="6">
    <source>
        <dbReference type="PROSITE" id="PS50893"/>
    </source>
</evidence>
<sequence>MSTNASHERRREGTAAADTDGPESTPAIAVEGLTKVYGDGEDAVRAVDAVDLTIERGTTVGILGPNGAGKTTTIKSLLGLVLPDAGTVEIAGIDAHEQPRAVYRHVGAMLEGARNVYWKLTVRENLEFFAALGGQSVAGTRDRHDRLLDAFDLAGKADQPVNGLSRGQKQKVSLACTLARGTDVVFLDEPTLGLDVEASLELRRELRRLADEEDITIVLSSHDMDVVEDICDRVVILSEGSVIADDSVDDLVQVFETQAYRVTVEGTVSGSTRSRLHREFDAGDWTETGDRTGFDVTLTDGDALYDVLDVLRDAGLSLVDIDGHDPDLEEVFLEVTGRADGGDES</sequence>
<dbReference type="PANTHER" id="PTHR42711:SF5">
    <property type="entry name" value="ABC TRANSPORTER ATP-BINDING PROTEIN NATA"/>
    <property type="match status" value="1"/>
</dbReference>
<comment type="similarity">
    <text evidence="1">Belongs to the ABC transporter superfamily.</text>
</comment>
<organism evidence="7 8">
    <name type="scientific">Haloarchaeobius litoreus</name>
    <dbReference type="NCBI Taxonomy" id="755306"/>
    <lineage>
        <taxon>Archaea</taxon>
        <taxon>Methanobacteriati</taxon>
        <taxon>Methanobacteriota</taxon>
        <taxon>Stenosarchaea group</taxon>
        <taxon>Halobacteria</taxon>
        <taxon>Halobacteriales</taxon>
        <taxon>Halorubellaceae</taxon>
        <taxon>Haloarchaeobius</taxon>
    </lineage>
</organism>
<comment type="caution">
    <text evidence="7">The sequence shown here is derived from an EMBL/GenBank/DDBJ whole genome shotgun (WGS) entry which is preliminary data.</text>
</comment>
<proteinExistence type="inferred from homology"/>
<name>A0ABD6DHX6_9EURY</name>
<dbReference type="PROSITE" id="PS50893">
    <property type="entry name" value="ABC_TRANSPORTER_2"/>
    <property type="match status" value="1"/>
</dbReference>
<dbReference type="InterPro" id="IPR003439">
    <property type="entry name" value="ABC_transporter-like_ATP-bd"/>
</dbReference>
<dbReference type="PANTHER" id="PTHR42711">
    <property type="entry name" value="ABC TRANSPORTER ATP-BINDING PROTEIN"/>
    <property type="match status" value="1"/>
</dbReference>
<evidence type="ECO:0000313" key="7">
    <source>
        <dbReference type="EMBL" id="MFD1645078.1"/>
    </source>
</evidence>
<dbReference type="GO" id="GO:0005524">
    <property type="term" value="F:ATP binding"/>
    <property type="evidence" value="ECO:0007669"/>
    <property type="project" value="UniProtKB-KW"/>
</dbReference>
<dbReference type="SUPFAM" id="SSF52540">
    <property type="entry name" value="P-loop containing nucleoside triphosphate hydrolases"/>
    <property type="match status" value="1"/>
</dbReference>
<evidence type="ECO:0000256" key="3">
    <source>
        <dbReference type="ARBA" id="ARBA00022741"/>
    </source>
</evidence>